<proteinExistence type="inferred from homology"/>
<dbReference type="Gene3D" id="3.20.20.140">
    <property type="entry name" value="Metal-dependent hydrolases"/>
    <property type="match status" value="1"/>
</dbReference>
<dbReference type="EMBL" id="JAMLDX010000009">
    <property type="protein sequence ID" value="MCP3731389.1"/>
    <property type="molecule type" value="Genomic_DNA"/>
</dbReference>
<organism evidence="3 4">
    <name type="scientific">Sphingomonas tagetis</name>
    <dbReference type="NCBI Taxonomy" id="2949092"/>
    <lineage>
        <taxon>Bacteria</taxon>
        <taxon>Pseudomonadati</taxon>
        <taxon>Pseudomonadota</taxon>
        <taxon>Alphaproteobacteria</taxon>
        <taxon>Sphingomonadales</taxon>
        <taxon>Sphingomonadaceae</taxon>
        <taxon>Sphingomonas</taxon>
    </lineage>
</organism>
<reference evidence="3" key="1">
    <citation type="submission" date="2022-05" db="EMBL/GenBank/DDBJ databases">
        <title>Sphingomonas sp. strain MG17 Genome sequencing and assembly.</title>
        <authorList>
            <person name="Kim I."/>
        </authorList>
    </citation>
    <scope>NUCLEOTIDE SEQUENCE</scope>
    <source>
        <strain evidence="3">MG17</strain>
    </source>
</reference>
<evidence type="ECO:0000256" key="1">
    <source>
        <dbReference type="ARBA" id="ARBA00038310"/>
    </source>
</evidence>
<comment type="caution">
    <text evidence="3">The sequence shown here is derived from an EMBL/GenBank/DDBJ whole genome shotgun (WGS) entry which is preliminary data.</text>
</comment>
<accession>A0A9X2HPG4</accession>
<dbReference type="InterPro" id="IPR006680">
    <property type="entry name" value="Amidohydro-rel"/>
</dbReference>
<dbReference type="InterPro" id="IPR032466">
    <property type="entry name" value="Metal_Hydrolase"/>
</dbReference>
<name>A0A9X2HPG4_9SPHN</name>
<dbReference type="Pfam" id="PF04909">
    <property type="entry name" value="Amidohydro_2"/>
    <property type="match status" value="1"/>
</dbReference>
<dbReference type="Proteomes" id="UP001139451">
    <property type="component" value="Unassembled WGS sequence"/>
</dbReference>
<evidence type="ECO:0000313" key="4">
    <source>
        <dbReference type="Proteomes" id="UP001139451"/>
    </source>
</evidence>
<sequence>MQSEEAQIPIIDAHHHFWGDGHSGARAFGRFLPQDFAAKIKESGHRIVATVYSDCGWAFRKDGPEPLRCVGETEYVEAVADSSDSDSVQIGAAIVGRADLLLGDAVTPVLAAHIEASPTRFRGIRELLGHDPDAYRALNIPAGKSRDPRFRAGFAQLARFDLSCDVLCTHTMLTEIVDLARAFPDTQIILNHLAGPIGVGRFHGKRDEVFADWCVQIGKLAQCHNIFMKLSGFGAELMGFGWTELSARPSPTVIADAIRPYVEVSVHAFSPARCMVGSNFPVDCRSFDYGDLWSAVKCVISRYSVDEQRQLLHGTAAGVYRITASA</sequence>
<dbReference type="PANTHER" id="PTHR43569:SF1">
    <property type="entry name" value="BLL3371 PROTEIN"/>
    <property type="match status" value="1"/>
</dbReference>
<dbReference type="SUPFAM" id="SSF51556">
    <property type="entry name" value="Metallo-dependent hydrolases"/>
    <property type="match status" value="1"/>
</dbReference>
<gene>
    <name evidence="3" type="ORF">M9978_13235</name>
</gene>
<evidence type="ECO:0000259" key="2">
    <source>
        <dbReference type="Pfam" id="PF04909"/>
    </source>
</evidence>
<protein>
    <submittedName>
        <fullName evidence="3">Amidohydrolase family protein</fullName>
    </submittedName>
</protein>
<dbReference type="InterPro" id="IPR052350">
    <property type="entry name" value="Metallo-dep_Lactonases"/>
</dbReference>
<dbReference type="GO" id="GO:0016787">
    <property type="term" value="F:hydrolase activity"/>
    <property type="evidence" value="ECO:0007669"/>
    <property type="project" value="InterPro"/>
</dbReference>
<feature type="domain" description="Amidohydrolase-related" evidence="2">
    <location>
        <begin position="11"/>
        <end position="322"/>
    </location>
</feature>
<evidence type="ECO:0000313" key="3">
    <source>
        <dbReference type="EMBL" id="MCP3731389.1"/>
    </source>
</evidence>
<dbReference type="AlphaFoldDB" id="A0A9X2HPG4"/>
<dbReference type="RefSeq" id="WP_254293953.1">
    <property type="nucleotide sequence ID" value="NZ_JAMLDX010000009.1"/>
</dbReference>
<comment type="similarity">
    <text evidence="1">Belongs to the metallo-dependent hydrolases superfamily.</text>
</comment>
<keyword evidence="4" id="KW-1185">Reference proteome</keyword>
<dbReference type="PANTHER" id="PTHR43569">
    <property type="entry name" value="AMIDOHYDROLASE"/>
    <property type="match status" value="1"/>
</dbReference>